<reference evidence="1 2" key="1">
    <citation type="journal article" date="2015" name="Genome Announc.">
        <title>Expanding the biotechnology potential of lactobacilli through comparative genomics of 213 strains and associated genera.</title>
        <authorList>
            <person name="Sun Z."/>
            <person name="Harris H.M."/>
            <person name="McCann A."/>
            <person name="Guo C."/>
            <person name="Argimon S."/>
            <person name="Zhang W."/>
            <person name="Yang X."/>
            <person name="Jeffery I.B."/>
            <person name="Cooney J.C."/>
            <person name="Kagawa T.F."/>
            <person name="Liu W."/>
            <person name="Song Y."/>
            <person name="Salvetti E."/>
            <person name="Wrobel A."/>
            <person name="Rasinkangas P."/>
            <person name="Parkhill J."/>
            <person name="Rea M.C."/>
            <person name="O'Sullivan O."/>
            <person name="Ritari J."/>
            <person name="Douillard F.P."/>
            <person name="Paul Ross R."/>
            <person name="Yang R."/>
            <person name="Briner A.E."/>
            <person name="Felis G.E."/>
            <person name="de Vos W.M."/>
            <person name="Barrangou R."/>
            <person name="Klaenhammer T.R."/>
            <person name="Caufield P.W."/>
            <person name="Cui Y."/>
            <person name="Zhang H."/>
            <person name="O'Toole P.W."/>
        </authorList>
    </citation>
    <scope>NUCLEOTIDE SEQUENCE [LARGE SCALE GENOMIC DNA]</scope>
    <source>
        <strain evidence="1 2">DSM 20314</strain>
    </source>
</reference>
<comment type="caution">
    <text evidence="1">The sequence shown here is derived from an EMBL/GenBank/DDBJ whole genome shotgun (WGS) entry which is preliminary data.</text>
</comment>
<dbReference type="EMBL" id="AZCU01000023">
    <property type="protein sequence ID" value="KRK22312.1"/>
    <property type="molecule type" value="Genomic_DNA"/>
</dbReference>
<dbReference type="AlphaFoldDB" id="A0A837R871"/>
<organism evidence="1 2">
    <name type="scientific">Lactiplantibacillus pentosus DSM 20314</name>
    <dbReference type="NCBI Taxonomy" id="1423791"/>
    <lineage>
        <taxon>Bacteria</taxon>
        <taxon>Bacillati</taxon>
        <taxon>Bacillota</taxon>
        <taxon>Bacilli</taxon>
        <taxon>Lactobacillales</taxon>
        <taxon>Lactobacillaceae</taxon>
        <taxon>Lactiplantibacillus</taxon>
    </lineage>
</organism>
<dbReference type="RefSeq" id="WP_050339958.1">
    <property type="nucleotide sequence ID" value="NZ_AZCU01000023.1"/>
</dbReference>
<evidence type="ECO:0008006" key="3">
    <source>
        <dbReference type="Google" id="ProtNLM"/>
    </source>
</evidence>
<name>A0A837R871_LACPE</name>
<evidence type="ECO:0000313" key="1">
    <source>
        <dbReference type="EMBL" id="KRK22312.1"/>
    </source>
</evidence>
<dbReference type="GeneID" id="49393621"/>
<evidence type="ECO:0000313" key="2">
    <source>
        <dbReference type="Proteomes" id="UP000051020"/>
    </source>
</evidence>
<dbReference type="InterPro" id="IPR008489">
    <property type="entry name" value="DUF771"/>
</dbReference>
<dbReference type="Proteomes" id="UP000051020">
    <property type="component" value="Unassembled WGS sequence"/>
</dbReference>
<accession>A0A837R871</accession>
<protein>
    <recommendedName>
        <fullName evidence="3">DUF771 domain-containing protein</fullName>
    </recommendedName>
</protein>
<gene>
    <name evidence="1" type="ORF">FD24_GL001802</name>
</gene>
<sequence>MTQSLLDQIEVTGTFRFPLPDGMKLVPVDSHGYEGESLTGRWWTMKDLREWCANKSVDWLKDNILENPRYSREIGAMERKGQIIHKGRGSAWKFKAKAMAEFLDKHGEELPW</sequence>
<proteinExistence type="predicted"/>
<dbReference type="Pfam" id="PF05595">
    <property type="entry name" value="DUF771"/>
    <property type="match status" value="1"/>
</dbReference>